<name>G7DZ97_MIXOS</name>
<evidence type="ECO:0000256" key="5">
    <source>
        <dbReference type="SAM" id="MobiDB-lite"/>
    </source>
</evidence>
<feature type="transmembrane region" description="Helical" evidence="6">
    <location>
        <begin position="189"/>
        <end position="213"/>
    </location>
</feature>
<dbReference type="InterPro" id="IPR013320">
    <property type="entry name" value="ConA-like_dom_sf"/>
</dbReference>
<gene>
    <name evidence="8" type="primary">Mo02565</name>
    <name evidence="8" type="ORF">E5Q_02565</name>
</gene>
<dbReference type="SUPFAM" id="SSF49899">
    <property type="entry name" value="Concanavalin A-like lectins/glucanases"/>
    <property type="match status" value="1"/>
</dbReference>
<dbReference type="SMART" id="SM00449">
    <property type="entry name" value="SPRY"/>
    <property type="match status" value="1"/>
</dbReference>
<keyword evidence="4 6" id="KW-0472">Membrane</keyword>
<organism evidence="8 9">
    <name type="scientific">Mixia osmundae (strain CBS 9802 / IAM 14324 / JCM 22182 / KY 12970)</name>
    <dbReference type="NCBI Taxonomy" id="764103"/>
    <lineage>
        <taxon>Eukaryota</taxon>
        <taxon>Fungi</taxon>
        <taxon>Dikarya</taxon>
        <taxon>Basidiomycota</taxon>
        <taxon>Pucciniomycotina</taxon>
        <taxon>Mixiomycetes</taxon>
        <taxon>Mixiales</taxon>
        <taxon>Mixiaceae</taxon>
        <taxon>Mixia</taxon>
    </lineage>
</organism>
<feature type="region of interest" description="Disordered" evidence="5">
    <location>
        <begin position="646"/>
        <end position="741"/>
    </location>
</feature>
<feature type="compositionally biased region" description="Basic residues" evidence="5">
    <location>
        <begin position="554"/>
        <end position="563"/>
    </location>
</feature>
<evidence type="ECO:0000256" key="1">
    <source>
        <dbReference type="ARBA" id="ARBA00004167"/>
    </source>
</evidence>
<evidence type="ECO:0000256" key="4">
    <source>
        <dbReference type="ARBA" id="ARBA00023136"/>
    </source>
</evidence>
<dbReference type="InterPro" id="IPR043136">
    <property type="entry name" value="B30.2/SPRY_sf"/>
</dbReference>
<reference evidence="8 9" key="1">
    <citation type="journal article" date="2011" name="J. Gen. Appl. Microbiol.">
        <title>Draft genome sequencing of the enigmatic basidiomycete Mixia osmundae.</title>
        <authorList>
            <person name="Nishida H."/>
            <person name="Nagatsuka Y."/>
            <person name="Sugiyama J."/>
        </authorList>
    </citation>
    <scope>NUCLEOTIDE SEQUENCE [LARGE SCALE GENOMIC DNA]</scope>
    <source>
        <strain evidence="9">CBS 9802 / IAM 14324 / JCM 22182 / KY 12970</strain>
    </source>
</reference>
<keyword evidence="9" id="KW-1185">Reference proteome</keyword>
<feature type="region of interest" description="Disordered" evidence="5">
    <location>
        <begin position="511"/>
        <end position="634"/>
    </location>
</feature>
<feature type="compositionally biased region" description="Polar residues" evidence="5">
    <location>
        <begin position="511"/>
        <end position="540"/>
    </location>
</feature>
<keyword evidence="3 6" id="KW-1133">Transmembrane helix</keyword>
<dbReference type="InterPro" id="IPR003877">
    <property type="entry name" value="SPRY_dom"/>
</dbReference>
<reference evidence="8 9" key="2">
    <citation type="journal article" date="2012" name="Open Biol.">
        <title>Characteristics of nucleosomes and linker DNA regions on the genome of the basidiomycete Mixia osmundae revealed by mono- and dinucleosome mapping.</title>
        <authorList>
            <person name="Nishida H."/>
            <person name="Kondo S."/>
            <person name="Matsumoto T."/>
            <person name="Suzuki Y."/>
            <person name="Yoshikawa H."/>
            <person name="Taylor T.D."/>
            <person name="Sugiyama J."/>
        </authorList>
    </citation>
    <scope>NUCLEOTIDE SEQUENCE [LARGE SCALE GENOMIC DNA]</scope>
    <source>
        <strain evidence="9">CBS 9802 / IAM 14324 / JCM 22182 / KY 12970</strain>
    </source>
</reference>
<dbReference type="STRING" id="764103.G7DZ97"/>
<dbReference type="Gene3D" id="2.60.120.920">
    <property type="match status" value="1"/>
</dbReference>
<dbReference type="InterPro" id="IPR001870">
    <property type="entry name" value="B30.2/SPRY"/>
</dbReference>
<feature type="domain" description="B30.2/SPRY" evidence="7">
    <location>
        <begin position="279"/>
        <end position="469"/>
    </location>
</feature>
<sequence length="768" mass="84843">MSHGHAARSESEIWQERREVQERWMGLLRYIRWSLPDLLAEVSRDLAQVSPDSAVDLRQDYSLWLSQQESSDQSTAPRRYYPFARYRTHRSLARPEEEESYSLPLYTSAIDGAARAKAMRTSSTLTPEDLAAQLDSLPRSRWSDGRVDRSTGLAQSSPFTDANHYLRPTIADSTADWQRNTETDQALALLLPLLILLSSLLFLLLLFLIFLIVARRRRGIALQDDDGPLDVGQEEELSAEGGFTGVEQRWLESVDDGVKTGYFRAKAWQAQYPPNSQPSDITLSQFLSIQEKGISAWCFEPDYEANSPCVVHSRTEITFEPDGLGMTPEEGGGCCVQSNLPLPKLNEVYYWECKLFAKPADTIIAVGLSTKPYPCFRLPGWNKYSIGYFSNDGFKCHNQPFSSQSYGPPLLEGDVIGIGYRPRTGAVFFTRNGKKLEDAYIGLNRYNLFPTVGADGAATIHVNLGQAGFVFIEANVKKWGLAPTIGTLAPPPAYGSERGSILLEAGQHGQNVTPTQLVPPSRIFNPQQSTEQPSTSNSSVAILAPTSPANPQRDRRHRQRSHRSQGSEPNWTAPVRPSPLRTTLRPPSASSGSSSIDIPLDQVSPTGSGLSASEQDSEEDYPQNPPTPNRLDISLHALGPLGMREAAEEAQEQVRDGSRDSSRRHRRSRTTSQQTRESDRRSNSPSPPSYHPIDQNMYPSGVAEAMLEDAFGSTGAPASLSAYESRNTSAQAPSTNSEGRGIWGMFSNRFARPLLPQPATASPNQNRL</sequence>
<dbReference type="InterPro" id="IPR050618">
    <property type="entry name" value="Ubq-SigPath_Reg"/>
</dbReference>
<dbReference type="PROSITE" id="PS50188">
    <property type="entry name" value="B302_SPRY"/>
    <property type="match status" value="1"/>
</dbReference>
<dbReference type="Proteomes" id="UP000009131">
    <property type="component" value="Unassembled WGS sequence"/>
</dbReference>
<dbReference type="eggNOG" id="KOG1477">
    <property type="taxonomic scope" value="Eukaryota"/>
</dbReference>
<dbReference type="OrthoDB" id="258495at2759"/>
<evidence type="ECO:0000256" key="3">
    <source>
        <dbReference type="ARBA" id="ARBA00022989"/>
    </source>
</evidence>
<dbReference type="InterPro" id="IPR035780">
    <property type="entry name" value="SPRY_Ssh4-like"/>
</dbReference>
<dbReference type="Pfam" id="PF00622">
    <property type="entry name" value="SPRY"/>
    <property type="match status" value="1"/>
</dbReference>
<dbReference type="RefSeq" id="XP_014571220.1">
    <property type="nucleotide sequence ID" value="XM_014715734.1"/>
</dbReference>
<evidence type="ECO:0000313" key="8">
    <source>
        <dbReference type="EMBL" id="GAA95907.1"/>
    </source>
</evidence>
<dbReference type="AlphaFoldDB" id="G7DZ97"/>
<dbReference type="HOGENOM" id="CLU_016552_1_1_1"/>
<dbReference type="PANTHER" id="PTHR12864">
    <property type="entry name" value="RAN BINDING PROTEIN 9-RELATED"/>
    <property type="match status" value="1"/>
</dbReference>
<evidence type="ECO:0000259" key="7">
    <source>
        <dbReference type="PROSITE" id="PS50188"/>
    </source>
</evidence>
<proteinExistence type="predicted"/>
<feature type="compositionally biased region" description="Low complexity" evidence="5">
    <location>
        <begin position="578"/>
        <end position="595"/>
    </location>
</feature>
<accession>G7DZ97</accession>
<evidence type="ECO:0000313" key="9">
    <source>
        <dbReference type="Proteomes" id="UP000009131"/>
    </source>
</evidence>
<dbReference type="CDD" id="cd12910">
    <property type="entry name" value="SPRY_SSH4_like"/>
    <property type="match status" value="1"/>
</dbReference>
<feature type="compositionally biased region" description="Polar residues" evidence="5">
    <location>
        <begin position="603"/>
        <end position="614"/>
    </location>
</feature>
<feature type="compositionally biased region" description="Polar residues" evidence="5">
    <location>
        <begin position="722"/>
        <end position="738"/>
    </location>
</feature>
<evidence type="ECO:0000256" key="2">
    <source>
        <dbReference type="ARBA" id="ARBA00022692"/>
    </source>
</evidence>
<protein>
    <recommendedName>
        <fullName evidence="7">B30.2/SPRY domain-containing protein</fullName>
    </recommendedName>
</protein>
<dbReference type="OMA" id="EPDYEEN"/>
<feature type="compositionally biased region" description="Basic and acidic residues" evidence="5">
    <location>
        <begin position="652"/>
        <end position="661"/>
    </location>
</feature>
<dbReference type="EMBL" id="BABT02000068">
    <property type="protein sequence ID" value="GAA95907.1"/>
    <property type="molecule type" value="Genomic_DNA"/>
</dbReference>
<dbReference type="GO" id="GO:0016020">
    <property type="term" value="C:membrane"/>
    <property type="evidence" value="ECO:0007669"/>
    <property type="project" value="UniProtKB-SubCell"/>
</dbReference>
<dbReference type="InParanoid" id="G7DZ97"/>
<comment type="caution">
    <text evidence="8">The sequence shown here is derived from an EMBL/GenBank/DDBJ whole genome shotgun (WGS) entry which is preliminary data.</text>
</comment>
<keyword evidence="2 6" id="KW-0812">Transmembrane</keyword>
<evidence type="ECO:0000256" key="6">
    <source>
        <dbReference type="SAM" id="Phobius"/>
    </source>
</evidence>
<comment type="subcellular location">
    <subcellularLocation>
        <location evidence="1">Membrane</location>
        <topology evidence="1">Single-pass membrane protein</topology>
    </subcellularLocation>
</comment>